<dbReference type="InterPro" id="IPR055385">
    <property type="entry name" value="GpJ_HDII-ins2"/>
</dbReference>
<evidence type="ECO:0000256" key="1">
    <source>
        <dbReference type="SAM" id="MobiDB-lite"/>
    </source>
</evidence>
<feature type="compositionally biased region" description="Gly residues" evidence="1">
    <location>
        <begin position="1"/>
        <end position="17"/>
    </location>
</feature>
<organism evidence="5 6">
    <name type="scientific">blood disease bacterium A2-HR MARDI</name>
    <dbReference type="NCBI Taxonomy" id="1944648"/>
    <lineage>
        <taxon>Bacteria</taxon>
        <taxon>Pseudomonadati</taxon>
        <taxon>Pseudomonadota</taxon>
        <taxon>Betaproteobacteria</taxon>
        <taxon>Burkholderiales</taxon>
        <taxon>Burkholderiaceae</taxon>
        <taxon>Ralstonia</taxon>
        <taxon>Ralstonia solanacearum species complex</taxon>
    </lineage>
</organism>
<feature type="region of interest" description="Disordered" evidence="1">
    <location>
        <begin position="1"/>
        <end position="22"/>
    </location>
</feature>
<dbReference type="InterPro" id="IPR053171">
    <property type="entry name" value="Viral_Tip_Attach_Protein"/>
</dbReference>
<reference evidence="5 6" key="1">
    <citation type="submission" date="2017-02" db="EMBL/GenBank/DDBJ databases">
        <title>Blood Disease Bacterium A2-HR MARDI.</title>
        <authorList>
            <person name="Badrun R."/>
            <person name="Abu Bakar N."/>
            <person name="Laboh R."/>
        </authorList>
    </citation>
    <scope>NUCLEOTIDE SEQUENCE [LARGE SCALE GENOMIC DNA]</scope>
    <source>
        <strain evidence="5 6">A2-HR MARDI</strain>
    </source>
</reference>
<name>A0A1U9VFE5_9RALS</name>
<dbReference type="SUPFAM" id="SSF49265">
    <property type="entry name" value="Fibronectin type III"/>
    <property type="match status" value="1"/>
</dbReference>
<dbReference type="InterPro" id="IPR032876">
    <property type="entry name" value="J_dom"/>
</dbReference>
<dbReference type="PANTHER" id="PTHR36251:SF2">
    <property type="entry name" value="GIFSY-2 PROPHAGE HOST SPECIFICITY PROTEIN J, PHAGE LAMBDA"/>
    <property type="match status" value="1"/>
</dbReference>
<evidence type="ECO:0000313" key="5">
    <source>
        <dbReference type="EMBL" id="AQW28801.1"/>
    </source>
</evidence>
<evidence type="ECO:0000259" key="4">
    <source>
        <dbReference type="Pfam" id="PF24801"/>
    </source>
</evidence>
<proteinExistence type="predicted"/>
<dbReference type="CDD" id="cd00063">
    <property type="entry name" value="FN3"/>
    <property type="match status" value="1"/>
</dbReference>
<feature type="domain" description="Tip attachment protein J" evidence="3">
    <location>
        <begin position="341"/>
        <end position="501"/>
    </location>
</feature>
<dbReference type="InterPro" id="IPR015406">
    <property type="entry name" value="GpJ_CSF"/>
</dbReference>
<evidence type="ECO:0000313" key="6">
    <source>
        <dbReference type="Proteomes" id="UP000189628"/>
    </source>
</evidence>
<dbReference type="RefSeq" id="WP_078221648.1">
    <property type="nucleotide sequence ID" value="NZ_CP019911.1"/>
</dbReference>
<evidence type="ECO:0000259" key="2">
    <source>
        <dbReference type="Pfam" id="PF09327"/>
    </source>
</evidence>
<sequence>MKNIIGYGGGKDGGGGSSPVESPDSLHSIAYARILDLLSEGEVAGLVNGLQSIYLDSTPLANADGSLNFQNVAIDYRSGTQDQDHIPGFPSVENETTVGVELTSAVPWTRAVANTQLSAVRVQLSVLALSKADTSNGNINGYRVEYAIDLSTDGGAFQRVMTAAFDGKTTNKYVRTHRIELPPAVNGWTVRVSRTTPNANSGTVADTTRVESFAEVIDAKLRYPNSALVGIRIDARQFSNIPTRAYHMRGRVIRVPSNYDPATRTYSGLWDGTFKVAYSNNPAWVFYDLVLHTRYGLGDRVNAAMVDKWSLYQIGQYCDELVPDGRGGQEPRFTCNCYLQQRSDAYAVLQDLASVFRGMAFWAAGNVVAVADMPSTASYLFHAGNVIDGKFTYAGSAKRARKTVALVSWNNPADRYVSKVEPVQDPDGIARYGIQQTEVTAFGCTSQAQAQRVGQWILLTSRLETETVTFKVGLDAAVVMPGSIIEIADPARAGRSNGGRVRSAAGRTVTLDRAPVAAIGDTLVVNMTDGTAQRRTIGDIAGNAVTVTADWSLAVQAEAVWSIESADLKTQLFRVVSVSEDDGLAFEIAALQHNPSKYSAVDHGTRIEARPISVIPPSVQPPPTDVTLSTYSAIDQGIAVTTAVIAWKPAANAIAYTVDWRRDNGEWVSAGRTGSLSVEVRNIYAGTYVARVRAINALDVASAPAYSPETPLQGKTSPPPVVGTLLTTAIVFGIRLDWAFPTGPLDVERTEIWYSKTPNRDDAIKLGDFAFPANTHTMMGLAAGAQFFFWARLVDKSGNIGAWYPSGAGVPGASSSQASDILDYLNGQIGKTQLGADLLSAIDSIEPPMAGSDTNYAGDDHVFAGIVSTQSVLEDAGRAVAQRVDTMQATVAQNTAAVQVAQQAVADQNGKLAAMYSIKTQIAANGRTYLAGIGVGVENNNGIVESQVLIAADRFGVIHPNGNSVLTPLVIQGGQVFMDSAFIQDGTITNAKIGSTIQSTALGAGGNPRWKLDKNGSLTMYGPVGAGYLTITDSVIAVYDSNNVLRVRMGIW</sequence>
<dbReference type="AlphaFoldDB" id="A0A1U9VFE5"/>
<feature type="domain" description="Tip attachment protein J central straight fiber" evidence="2">
    <location>
        <begin position="898"/>
        <end position="1027"/>
    </location>
</feature>
<protein>
    <submittedName>
        <fullName evidence="5">Host specificity protein J</fullName>
    </submittedName>
</protein>
<evidence type="ECO:0000259" key="3">
    <source>
        <dbReference type="Pfam" id="PF13550"/>
    </source>
</evidence>
<dbReference type="Pfam" id="PF13550">
    <property type="entry name" value="Phage-tail_3"/>
    <property type="match status" value="1"/>
</dbReference>
<dbReference type="Pfam" id="PF24801">
    <property type="entry name" value="FNIII-A_GpJ"/>
    <property type="match status" value="1"/>
</dbReference>
<dbReference type="EMBL" id="CP019911">
    <property type="protein sequence ID" value="AQW28801.1"/>
    <property type="molecule type" value="Genomic_DNA"/>
</dbReference>
<dbReference type="Gene3D" id="2.60.40.10">
    <property type="entry name" value="Immunoglobulins"/>
    <property type="match status" value="1"/>
</dbReference>
<accession>A0A1U9VFE5</accession>
<feature type="domain" description="Tip attachment protein J HDII-ins2" evidence="4">
    <location>
        <begin position="92"/>
        <end position="219"/>
    </location>
</feature>
<dbReference type="InterPro" id="IPR013783">
    <property type="entry name" value="Ig-like_fold"/>
</dbReference>
<dbReference type="PANTHER" id="PTHR36251">
    <property type="entry name" value="FELS-1 PROPHAGE HOST SPECIFICITY PROTEIN-RELATED"/>
    <property type="match status" value="1"/>
</dbReference>
<dbReference type="InterPro" id="IPR003961">
    <property type="entry name" value="FN3_dom"/>
</dbReference>
<dbReference type="Proteomes" id="UP000189628">
    <property type="component" value="Chromosome"/>
</dbReference>
<dbReference type="InterPro" id="IPR036116">
    <property type="entry name" value="FN3_sf"/>
</dbReference>
<gene>
    <name evidence="5" type="ORF">B0B51_01385</name>
</gene>
<dbReference type="Pfam" id="PF09327">
    <property type="entry name" value="Phage_Tail_Tip"/>
    <property type="match status" value="1"/>
</dbReference>